<evidence type="ECO:0000313" key="3">
    <source>
        <dbReference type="Proteomes" id="UP000001955"/>
    </source>
</evidence>
<feature type="domain" description="EF-hand" evidence="1">
    <location>
        <begin position="94"/>
        <end position="129"/>
    </location>
</feature>
<dbReference type="InterPro" id="IPR002048">
    <property type="entry name" value="EF_hand_dom"/>
</dbReference>
<dbReference type="EMBL" id="CP001560">
    <property type="protein sequence ID" value="AFJ46277.1"/>
    <property type="molecule type" value="Genomic_DNA"/>
</dbReference>
<protein>
    <recommendedName>
        <fullName evidence="1">EF-hand domain-containing protein</fullName>
    </recommendedName>
</protein>
<dbReference type="RefSeq" id="WP_014715910.1">
    <property type="nucleotide sequence ID" value="NC_017910.1"/>
</dbReference>
<dbReference type="InterPro" id="IPR023346">
    <property type="entry name" value="Lysozyme-like_dom_sf"/>
</dbReference>
<reference evidence="2 3" key="1">
    <citation type="journal article" date="2012" name="J. Bacteriol.">
        <title>Complete genome sequence of the B12-producing Shimwellia blattae strain DSM 4481, isolated from a cockroach.</title>
        <authorList>
            <person name="Brzuszkiewicz E."/>
            <person name="Waschkowitz T."/>
            <person name="Wiezer A."/>
            <person name="Daniel R."/>
        </authorList>
    </citation>
    <scope>NUCLEOTIDE SEQUENCE [LARGE SCALE GENOMIC DNA]</scope>
    <source>
        <strain evidence="3">ATCC 29907 / DSM 4481 / JCM 1650 / NBRC 105725 / CDC 9005-74</strain>
    </source>
</reference>
<dbReference type="HOGENOM" id="CLU_595658_0_0_6"/>
<dbReference type="Proteomes" id="UP000001955">
    <property type="component" value="Chromosome"/>
</dbReference>
<dbReference type="AlphaFoldDB" id="I2B6X3"/>
<dbReference type="PROSITE" id="PS00018">
    <property type="entry name" value="EF_HAND_1"/>
    <property type="match status" value="1"/>
</dbReference>
<keyword evidence="3" id="KW-1185">Reference proteome</keyword>
<dbReference type="STRING" id="630626.EBL_c11730"/>
<dbReference type="SUPFAM" id="SSF53955">
    <property type="entry name" value="Lysozyme-like"/>
    <property type="match status" value="1"/>
</dbReference>
<evidence type="ECO:0000259" key="1">
    <source>
        <dbReference type="PROSITE" id="PS50222"/>
    </source>
</evidence>
<proteinExistence type="predicted"/>
<dbReference type="PATRIC" id="fig|630626.3.peg.1125"/>
<dbReference type="PROSITE" id="PS50222">
    <property type="entry name" value="EF_HAND_2"/>
    <property type="match status" value="1"/>
</dbReference>
<sequence length="459" mass="53429">MKQDIHKIMPQDKCRPFTDSSGKRWFDIGDGAWLSEEDVDADIGQYDLMDLGFSTFEERPIFDMTKSLHGGWIKDGFTRIAEWVRPERGIREKRVSDYYKALLQKMDSNNSGDLSGDELRHAVNYEELDVRDIVARMVVRHDSEWFGGSSHHRWRAFLTQLDPLCVSYVRKWFDDMEWMSQVEGFSRGEPVWHMHPVVFLDSINDKTFCACNRNITIDELCLIAPKAKKELLEQYISAFNDGFGEFQITTCREKAHFLAQCCHESGGLQLTKEIGGAYKNYAPWFGRGLIQLTWQDVYVRYGEYVGEDFISNDAARNKVAEYPHCVKSAFWFYCINKKISKYAKLDDFNMVTALINGGFNGYIERLKYFKNAVGVLNAEHLSSKMIDSVFLFEDSEIYNYRVYAYSWGRYHDPLQVRLVGTDKNKSEALKAYQRALTLYQNKNDMRKVNAINEKLDALR</sequence>
<dbReference type="Gene3D" id="1.10.530.10">
    <property type="match status" value="1"/>
</dbReference>
<gene>
    <name evidence="2" type="ordered locus">EBL_c11730</name>
</gene>
<name>I2B6X3_SHIBC</name>
<dbReference type="KEGG" id="ebt:EBL_c11730"/>
<dbReference type="eggNOG" id="COG3179">
    <property type="taxonomic scope" value="Bacteria"/>
</dbReference>
<evidence type="ECO:0000313" key="2">
    <source>
        <dbReference type="EMBL" id="AFJ46277.1"/>
    </source>
</evidence>
<dbReference type="GO" id="GO:0005509">
    <property type="term" value="F:calcium ion binding"/>
    <property type="evidence" value="ECO:0007669"/>
    <property type="project" value="InterPro"/>
</dbReference>
<organism evidence="2 3">
    <name type="scientific">Shimwellia blattae (strain ATCC 29907 / DSM 4481 / JCM 1650 / NBRC 105725 / CDC 9005-74)</name>
    <name type="common">Escherichia blattae</name>
    <dbReference type="NCBI Taxonomy" id="630626"/>
    <lineage>
        <taxon>Bacteria</taxon>
        <taxon>Pseudomonadati</taxon>
        <taxon>Pseudomonadota</taxon>
        <taxon>Gammaproteobacteria</taxon>
        <taxon>Enterobacterales</taxon>
        <taxon>Enterobacteriaceae</taxon>
        <taxon>Shimwellia</taxon>
    </lineage>
</organism>
<dbReference type="InterPro" id="IPR018247">
    <property type="entry name" value="EF_Hand_1_Ca_BS"/>
</dbReference>
<accession>I2B6X3</accession>